<keyword evidence="3" id="KW-0238">DNA-binding</keyword>
<accession>A0A1Y1J6F0</accession>
<dbReference type="InterPro" id="IPR036388">
    <property type="entry name" value="WH-like_DNA-bd_sf"/>
</dbReference>
<keyword evidence="4" id="KW-0804">Transcription</keyword>
<sequence length="303" mass="33384">MPFSADQVPLFLAVLDAGSFSAAARKLGRVPSAVSMAIAQLEAELDLQLFDRSGREPVPSAAARALEPQARLLAEQLQLLNWQAQTLHAGLEERLTLAIAPELLATHWSEPLNQLVHEFPALPIEVLAAPQVDALELLHAGRAHLALVFERPAMDGREGFQEMGRETLVAVMSPQFEPWQQALAEHEQGRTTRPQLTVEQLAATRQVLVASRDPQQTDPRFVFARQLWRTDSHQAALSLIGAGLAWGWLPKGLVESHIGSGALMEIPVLNLSNGTTLCVDWVWSKERPQGLAARLFVQLLRER</sequence>
<dbReference type="PROSITE" id="PS50931">
    <property type="entry name" value="HTH_LYSR"/>
    <property type="match status" value="1"/>
</dbReference>
<evidence type="ECO:0000256" key="2">
    <source>
        <dbReference type="ARBA" id="ARBA00023015"/>
    </source>
</evidence>
<reference evidence="5 6" key="1">
    <citation type="journal article" date="2019" name="Microbiol. Resour. Announc.">
        <title>Draft Genome Sequence of Comamonas testosteroni TA441, a Bacterium That Has a Cryptic Phenol Degradation Gene Cluster.</title>
        <authorList>
            <person name="Arai H."/>
            <person name="Ishii M."/>
        </authorList>
    </citation>
    <scope>NUCLEOTIDE SEQUENCE [LARGE SCALE GENOMIC DNA]</scope>
    <source>
        <strain evidence="5 6">TA441</strain>
    </source>
</reference>
<dbReference type="InterPro" id="IPR005119">
    <property type="entry name" value="LysR_subst-bd"/>
</dbReference>
<dbReference type="Pfam" id="PF03466">
    <property type="entry name" value="LysR_substrate"/>
    <property type="match status" value="1"/>
</dbReference>
<comment type="caution">
    <text evidence="5">The sequence shown here is derived from an EMBL/GenBank/DDBJ whole genome shotgun (WGS) entry which is preliminary data.</text>
</comment>
<dbReference type="GO" id="GO:0000976">
    <property type="term" value="F:transcription cis-regulatory region binding"/>
    <property type="evidence" value="ECO:0007669"/>
    <property type="project" value="TreeGrafter"/>
</dbReference>
<dbReference type="InterPro" id="IPR036390">
    <property type="entry name" value="WH_DNA-bd_sf"/>
</dbReference>
<evidence type="ECO:0000313" key="5">
    <source>
        <dbReference type="EMBL" id="GEQ74957.1"/>
    </source>
</evidence>
<dbReference type="GO" id="GO:0003700">
    <property type="term" value="F:DNA-binding transcription factor activity"/>
    <property type="evidence" value="ECO:0007669"/>
    <property type="project" value="InterPro"/>
</dbReference>
<dbReference type="Gene3D" id="3.40.190.290">
    <property type="match status" value="1"/>
</dbReference>
<evidence type="ECO:0000313" key="6">
    <source>
        <dbReference type="Proteomes" id="UP000323105"/>
    </source>
</evidence>
<dbReference type="Pfam" id="PF00126">
    <property type="entry name" value="HTH_1"/>
    <property type="match status" value="1"/>
</dbReference>
<keyword evidence="2" id="KW-0805">Transcription regulation</keyword>
<dbReference type="Proteomes" id="UP000323105">
    <property type="component" value="Unassembled WGS sequence"/>
</dbReference>
<organism evidence="5 6">
    <name type="scientific">Comamonas testosteroni</name>
    <name type="common">Pseudomonas testosteroni</name>
    <dbReference type="NCBI Taxonomy" id="285"/>
    <lineage>
        <taxon>Bacteria</taxon>
        <taxon>Pseudomonadati</taxon>
        <taxon>Pseudomonadota</taxon>
        <taxon>Betaproteobacteria</taxon>
        <taxon>Burkholderiales</taxon>
        <taxon>Comamonadaceae</taxon>
        <taxon>Comamonas</taxon>
    </lineage>
</organism>
<evidence type="ECO:0000256" key="3">
    <source>
        <dbReference type="ARBA" id="ARBA00023125"/>
    </source>
</evidence>
<protein>
    <submittedName>
        <fullName evidence="5">LysR family transcriptional regulator</fullName>
    </submittedName>
</protein>
<dbReference type="RefSeq" id="WP_087085512.1">
    <property type="nucleotide sequence ID" value="NZ_BKBW01000003.1"/>
</dbReference>
<dbReference type="PANTHER" id="PTHR30126">
    <property type="entry name" value="HTH-TYPE TRANSCRIPTIONAL REGULATOR"/>
    <property type="match status" value="1"/>
</dbReference>
<evidence type="ECO:0000256" key="4">
    <source>
        <dbReference type="ARBA" id="ARBA00023163"/>
    </source>
</evidence>
<proteinExistence type="inferred from homology"/>
<name>A0A1Y1J6F0_COMTE</name>
<dbReference type="CDD" id="cd05466">
    <property type="entry name" value="PBP2_LTTR_substrate"/>
    <property type="match status" value="1"/>
</dbReference>
<dbReference type="InterPro" id="IPR000847">
    <property type="entry name" value="LysR_HTH_N"/>
</dbReference>
<dbReference type="AlphaFoldDB" id="A0A1Y1J6F0"/>
<dbReference type="SUPFAM" id="SSF46785">
    <property type="entry name" value="Winged helix' DNA-binding domain"/>
    <property type="match status" value="1"/>
</dbReference>
<dbReference type="EMBL" id="BKBW01000003">
    <property type="protein sequence ID" value="GEQ74957.1"/>
    <property type="molecule type" value="Genomic_DNA"/>
</dbReference>
<evidence type="ECO:0000256" key="1">
    <source>
        <dbReference type="ARBA" id="ARBA00009437"/>
    </source>
</evidence>
<dbReference type="SUPFAM" id="SSF53850">
    <property type="entry name" value="Periplasmic binding protein-like II"/>
    <property type="match status" value="1"/>
</dbReference>
<dbReference type="PANTHER" id="PTHR30126:SF91">
    <property type="entry name" value="LYSR FAMILY TRANSCRIPTIONAL REGULATOR"/>
    <property type="match status" value="1"/>
</dbReference>
<comment type="similarity">
    <text evidence="1">Belongs to the LysR transcriptional regulatory family.</text>
</comment>
<gene>
    <name evidence="5" type="primary">yahB</name>
    <name evidence="5" type="ORF">CTTA_1962</name>
</gene>
<dbReference type="Gene3D" id="1.10.10.10">
    <property type="entry name" value="Winged helix-like DNA-binding domain superfamily/Winged helix DNA-binding domain"/>
    <property type="match status" value="1"/>
</dbReference>